<keyword evidence="4" id="KW-1185">Reference proteome</keyword>
<feature type="compositionally biased region" description="Basic and acidic residues" evidence="1">
    <location>
        <begin position="60"/>
        <end position="71"/>
    </location>
</feature>
<evidence type="ECO:0000313" key="4">
    <source>
        <dbReference type="Proteomes" id="UP001165120"/>
    </source>
</evidence>
<name>A0A9W6W897_CANBO</name>
<dbReference type="PANTHER" id="PTHR28219">
    <property type="entry name" value="UPF0642 PROTEIN YBL028C"/>
    <property type="match status" value="1"/>
</dbReference>
<dbReference type="EMBL" id="BSXN01000292">
    <property type="protein sequence ID" value="GME67964.1"/>
    <property type="molecule type" value="Genomic_DNA"/>
</dbReference>
<evidence type="ECO:0000259" key="2">
    <source>
        <dbReference type="Pfam" id="PF10338"/>
    </source>
</evidence>
<proteinExistence type="predicted"/>
<protein>
    <submittedName>
        <fullName evidence="3">Unnamed protein product</fullName>
    </submittedName>
</protein>
<dbReference type="AlphaFoldDB" id="A0A9W6W897"/>
<feature type="domain" description="DUF2423" evidence="2">
    <location>
        <begin position="1"/>
        <end position="44"/>
    </location>
</feature>
<gene>
    <name evidence="3" type="ORF">Cboi02_000130000</name>
</gene>
<feature type="region of interest" description="Disordered" evidence="1">
    <location>
        <begin position="1"/>
        <end position="106"/>
    </location>
</feature>
<reference evidence="3" key="1">
    <citation type="submission" date="2023-04" db="EMBL/GenBank/DDBJ databases">
        <title>Candida boidinii NBRC 10035.</title>
        <authorList>
            <person name="Ichikawa N."/>
            <person name="Sato H."/>
            <person name="Tonouchi N."/>
        </authorList>
    </citation>
    <scope>NUCLEOTIDE SEQUENCE</scope>
    <source>
        <strain evidence="3">NBRC 10035</strain>
    </source>
</reference>
<dbReference type="Pfam" id="PF10338">
    <property type="entry name" value="YBL028C_N"/>
    <property type="match status" value="1"/>
</dbReference>
<feature type="compositionally biased region" description="Basic and acidic residues" evidence="1">
    <location>
        <begin position="18"/>
        <end position="50"/>
    </location>
</feature>
<dbReference type="InterPro" id="IPR019434">
    <property type="entry name" value="DUF2423"/>
</dbReference>
<feature type="compositionally biased region" description="Basic residues" evidence="1">
    <location>
        <begin position="80"/>
        <end position="106"/>
    </location>
</feature>
<accession>A0A9W6W897</accession>
<feature type="compositionally biased region" description="Basic residues" evidence="1">
    <location>
        <begin position="1"/>
        <end position="17"/>
    </location>
</feature>
<dbReference type="GO" id="GO:0030687">
    <property type="term" value="C:preribosome, large subunit precursor"/>
    <property type="evidence" value="ECO:0007669"/>
    <property type="project" value="TreeGrafter"/>
</dbReference>
<sequence length="106" mass="12237">MAHSLRSKSKLRAKSVKRHGEFQPKEDARKERLAQKMKENLDKQIAEKAAADTAAGKEVAPVEDKMEDDSNKTVSTSGWRKSRHHIYKKNQKLKNKSKNKNKFTKF</sequence>
<dbReference type="PANTHER" id="PTHR28219:SF1">
    <property type="entry name" value="UPF0642 PROTEIN YBL028C"/>
    <property type="match status" value="1"/>
</dbReference>
<comment type="caution">
    <text evidence="3">The sequence shown here is derived from an EMBL/GenBank/DDBJ whole genome shotgun (WGS) entry which is preliminary data.</text>
</comment>
<dbReference type="Proteomes" id="UP001165120">
    <property type="component" value="Unassembled WGS sequence"/>
</dbReference>
<evidence type="ECO:0000256" key="1">
    <source>
        <dbReference type="SAM" id="MobiDB-lite"/>
    </source>
</evidence>
<evidence type="ECO:0000313" key="3">
    <source>
        <dbReference type="EMBL" id="GME67964.1"/>
    </source>
</evidence>
<organism evidence="3 4">
    <name type="scientific">Candida boidinii</name>
    <name type="common">Yeast</name>
    <dbReference type="NCBI Taxonomy" id="5477"/>
    <lineage>
        <taxon>Eukaryota</taxon>
        <taxon>Fungi</taxon>
        <taxon>Dikarya</taxon>
        <taxon>Ascomycota</taxon>
        <taxon>Saccharomycotina</taxon>
        <taxon>Pichiomycetes</taxon>
        <taxon>Pichiales</taxon>
        <taxon>Pichiaceae</taxon>
        <taxon>Ogataea</taxon>
        <taxon>Ogataea/Candida clade</taxon>
    </lineage>
</organism>